<organism evidence="2 3">
    <name type="scientific">Stentor coeruleus</name>
    <dbReference type="NCBI Taxonomy" id="5963"/>
    <lineage>
        <taxon>Eukaryota</taxon>
        <taxon>Sar</taxon>
        <taxon>Alveolata</taxon>
        <taxon>Ciliophora</taxon>
        <taxon>Postciliodesmatophora</taxon>
        <taxon>Heterotrichea</taxon>
        <taxon>Heterotrichida</taxon>
        <taxon>Stentoridae</taxon>
        <taxon>Stentor</taxon>
    </lineage>
</organism>
<feature type="transmembrane region" description="Helical" evidence="1">
    <location>
        <begin position="86"/>
        <end position="109"/>
    </location>
</feature>
<keyword evidence="3" id="KW-1185">Reference proteome</keyword>
<keyword evidence="1" id="KW-1133">Transmembrane helix</keyword>
<comment type="caution">
    <text evidence="2">The sequence shown here is derived from an EMBL/GenBank/DDBJ whole genome shotgun (WGS) entry which is preliminary data.</text>
</comment>
<keyword evidence="1" id="KW-0812">Transmembrane</keyword>
<evidence type="ECO:0000313" key="3">
    <source>
        <dbReference type="Proteomes" id="UP000187209"/>
    </source>
</evidence>
<name>A0A1R2B9T8_9CILI</name>
<feature type="transmembrane region" description="Helical" evidence="1">
    <location>
        <begin position="45"/>
        <end position="74"/>
    </location>
</feature>
<evidence type="ECO:0000256" key="1">
    <source>
        <dbReference type="SAM" id="Phobius"/>
    </source>
</evidence>
<feature type="transmembrane region" description="Helical" evidence="1">
    <location>
        <begin position="20"/>
        <end position="39"/>
    </location>
</feature>
<dbReference type="EMBL" id="MPUH01000815">
    <property type="protein sequence ID" value="OMJ73526.1"/>
    <property type="molecule type" value="Genomic_DNA"/>
</dbReference>
<keyword evidence="1" id="KW-0472">Membrane</keyword>
<gene>
    <name evidence="2" type="ORF">SteCoe_27748</name>
</gene>
<sequence length="264" mass="29697">MPTTLNKMCYCIDLITGCKIIAFIQFIRFIFALSILLLYNSSQGVSLIVIHHIFLIILFSICSLYAISVLMLLYSKSLKWKRLEGFYKAITLTSILWMCEYCGLVGVLVTTHNDPLELLKFAFPTLYCIAQDFYFSYCIYSCKVLAESGGLFRTVRTHIALDASYGLVVQNNGNSIVIAEPMSKPLPPQAESIIVHDFTSVSPDKIINDTTVIALNNDMVVEDVPEDLERNNSKIPILSPPRTYSLDIDSQNLGIEEIEKKEGK</sequence>
<dbReference type="Proteomes" id="UP000187209">
    <property type="component" value="Unassembled WGS sequence"/>
</dbReference>
<accession>A0A1R2B9T8</accession>
<reference evidence="2 3" key="1">
    <citation type="submission" date="2016-11" db="EMBL/GenBank/DDBJ databases">
        <title>The macronuclear genome of Stentor coeruleus: a giant cell with tiny introns.</title>
        <authorList>
            <person name="Slabodnick M."/>
            <person name="Ruby J.G."/>
            <person name="Reiff S.B."/>
            <person name="Swart E.C."/>
            <person name="Gosai S."/>
            <person name="Prabakaran S."/>
            <person name="Witkowska E."/>
            <person name="Larue G.E."/>
            <person name="Fisher S."/>
            <person name="Freeman R.M."/>
            <person name="Gunawardena J."/>
            <person name="Chu W."/>
            <person name="Stover N.A."/>
            <person name="Gregory B.D."/>
            <person name="Nowacki M."/>
            <person name="Derisi J."/>
            <person name="Roy S.W."/>
            <person name="Marshall W.F."/>
            <person name="Sood P."/>
        </authorList>
    </citation>
    <scope>NUCLEOTIDE SEQUENCE [LARGE SCALE GENOMIC DNA]</scope>
    <source>
        <strain evidence="2">WM001</strain>
    </source>
</reference>
<protein>
    <submittedName>
        <fullName evidence="2">Uncharacterized protein</fullName>
    </submittedName>
</protein>
<dbReference type="AlphaFoldDB" id="A0A1R2B9T8"/>
<proteinExistence type="predicted"/>
<evidence type="ECO:0000313" key="2">
    <source>
        <dbReference type="EMBL" id="OMJ73526.1"/>
    </source>
</evidence>